<comment type="caution">
    <text evidence="2">The sequence shown here is derived from an EMBL/GenBank/DDBJ whole genome shotgun (WGS) entry which is preliminary data.</text>
</comment>
<reference evidence="3" key="1">
    <citation type="journal article" date="2019" name="Int. J. Syst. Evol. Microbiol.">
        <title>The Global Catalogue of Microorganisms (GCM) 10K type strain sequencing project: providing services to taxonomists for standard genome sequencing and annotation.</title>
        <authorList>
            <consortium name="The Broad Institute Genomics Platform"/>
            <consortium name="The Broad Institute Genome Sequencing Center for Infectious Disease"/>
            <person name="Wu L."/>
            <person name="Ma J."/>
        </authorList>
    </citation>
    <scope>NUCLEOTIDE SEQUENCE [LARGE SCALE GENOMIC DNA]</scope>
    <source>
        <strain evidence="3">JCM 15910</strain>
    </source>
</reference>
<keyword evidence="3" id="KW-1185">Reference proteome</keyword>
<evidence type="ECO:0000313" key="2">
    <source>
        <dbReference type="EMBL" id="GAA0862692.1"/>
    </source>
</evidence>
<feature type="compositionally biased region" description="Polar residues" evidence="1">
    <location>
        <begin position="1"/>
        <end position="10"/>
    </location>
</feature>
<dbReference type="EMBL" id="BAAAFE010000003">
    <property type="protein sequence ID" value="GAA0862692.1"/>
    <property type="molecule type" value="Genomic_DNA"/>
</dbReference>
<protein>
    <submittedName>
        <fullName evidence="2">Uncharacterized protein</fullName>
    </submittedName>
</protein>
<accession>A0ABP3XAT0</accession>
<organism evidence="2 3">
    <name type="scientific">Sphingopyxis soli</name>
    <dbReference type="NCBI Taxonomy" id="592051"/>
    <lineage>
        <taxon>Bacteria</taxon>
        <taxon>Pseudomonadati</taxon>
        <taxon>Pseudomonadota</taxon>
        <taxon>Alphaproteobacteria</taxon>
        <taxon>Sphingomonadales</taxon>
        <taxon>Sphingomonadaceae</taxon>
        <taxon>Sphingopyxis</taxon>
    </lineage>
</organism>
<feature type="compositionally biased region" description="Basic and acidic residues" evidence="1">
    <location>
        <begin position="12"/>
        <end position="32"/>
    </location>
</feature>
<evidence type="ECO:0000256" key="1">
    <source>
        <dbReference type="SAM" id="MobiDB-lite"/>
    </source>
</evidence>
<gene>
    <name evidence="2" type="ORF">GCM10009115_10430</name>
</gene>
<proteinExistence type="predicted"/>
<dbReference type="Proteomes" id="UP001500738">
    <property type="component" value="Unassembled WGS sequence"/>
</dbReference>
<name>A0ABP3XAT0_9SPHN</name>
<feature type="region of interest" description="Disordered" evidence="1">
    <location>
        <begin position="1"/>
        <end position="34"/>
    </location>
</feature>
<sequence>MAASTSNVTGTEMHKSDSRKRAFHDNQPRTKGADMGLRQWWAKQREAAALNRESFALNDDKELIAQQVPELIGMSDVEGMAYTLEQIRQWNLTCSPEQAATLASRLAASNEAFKADGLAMPYWGNLWVLRTLQAELGYAVPAVAPPVSR</sequence>
<evidence type="ECO:0000313" key="3">
    <source>
        <dbReference type="Proteomes" id="UP001500738"/>
    </source>
</evidence>